<reference evidence="7 8" key="1">
    <citation type="journal article" date="2009" name="Stand. Genomic Sci.">
        <title>Complete genome sequence of Stackebrandtia nassauensis type strain (LLR-40K-21).</title>
        <authorList>
            <person name="Munk C."/>
            <person name="Lapidus A."/>
            <person name="Copeland A."/>
            <person name="Jando M."/>
            <person name="Mayilraj S."/>
            <person name="Glavina Del Rio T."/>
            <person name="Nolan M."/>
            <person name="Chen F."/>
            <person name="Lucas S."/>
            <person name="Tice H."/>
            <person name="Cheng J.F."/>
            <person name="Han C."/>
            <person name="Detter J.C."/>
            <person name="Bruce D."/>
            <person name="Goodwin L."/>
            <person name="Chain P."/>
            <person name="Pitluck S."/>
            <person name="Goker M."/>
            <person name="Ovchinikova G."/>
            <person name="Pati A."/>
            <person name="Ivanova N."/>
            <person name="Mavromatis K."/>
            <person name="Chen A."/>
            <person name="Palaniappan K."/>
            <person name="Land M."/>
            <person name="Hauser L."/>
            <person name="Chang Y.J."/>
            <person name="Jeffries C.D."/>
            <person name="Bristow J."/>
            <person name="Eisen J.A."/>
            <person name="Markowitz V."/>
            <person name="Hugenholtz P."/>
            <person name="Kyrpides N.C."/>
            <person name="Klenk H.P."/>
        </authorList>
    </citation>
    <scope>NUCLEOTIDE SEQUENCE [LARGE SCALE GENOMIC DNA]</scope>
    <source>
        <strain evidence="8">DSM 44728 / CIP 108903 / NRRL B-16338 / NBRC 102104 / LLR-40K-21</strain>
    </source>
</reference>
<dbReference type="PANTHER" id="PTHR30482">
    <property type="entry name" value="HIGH-AFFINITY BRANCHED-CHAIN AMINO ACID TRANSPORT SYSTEM PERMEASE"/>
    <property type="match status" value="1"/>
</dbReference>
<evidence type="ECO:0000256" key="2">
    <source>
        <dbReference type="ARBA" id="ARBA00022475"/>
    </source>
</evidence>
<dbReference type="Proteomes" id="UP000000844">
    <property type="component" value="Chromosome"/>
</dbReference>
<dbReference type="HOGENOM" id="CLU_031365_0_1_11"/>
<evidence type="ECO:0000313" key="8">
    <source>
        <dbReference type="Proteomes" id="UP000000844"/>
    </source>
</evidence>
<gene>
    <name evidence="7" type="ordered locus">Snas_2848</name>
</gene>
<feature type="transmembrane region" description="Helical" evidence="6">
    <location>
        <begin position="124"/>
        <end position="142"/>
    </location>
</feature>
<keyword evidence="5 6" id="KW-0472">Membrane</keyword>
<dbReference type="InterPro" id="IPR001851">
    <property type="entry name" value="ABC_transp_permease"/>
</dbReference>
<feature type="transmembrane region" description="Helical" evidence="6">
    <location>
        <begin position="297"/>
        <end position="317"/>
    </location>
</feature>
<dbReference type="GO" id="GO:0015658">
    <property type="term" value="F:branched-chain amino acid transmembrane transporter activity"/>
    <property type="evidence" value="ECO:0007669"/>
    <property type="project" value="InterPro"/>
</dbReference>
<dbReference type="EMBL" id="CP001778">
    <property type="protein sequence ID" value="ADD42523.1"/>
    <property type="molecule type" value="Genomic_DNA"/>
</dbReference>
<dbReference type="KEGG" id="sna:Snas_2848"/>
<dbReference type="PANTHER" id="PTHR30482:SF17">
    <property type="entry name" value="ABC TRANSPORTER ATP-BINDING PROTEIN"/>
    <property type="match status" value="1"/>
</dbReference>
<feature type="transmembrane region" description="Helical" evidence="6">
    <location>
        <begin position="93"/>
        <end position="112"/>
    </location>
</feature>
<keyword evidence="3 6" id="KW-0812">Transmembrane</keyword>
<dbReference type="RefSeq" id="WP_013018094.1">
    <property type="nucleotide sequence ID" value="NC_013947.1"/>
</dbReference>
<evidence type="ECO:0000313" key="7">
    <source>
        <dbReference type="EMBL" id="ADD42523.1"/>
    </source>
</evidence>
<dbReference type="InterPro" id="IPR043428">
    <property type="entry name" value="LivM-like"/>
</dbReference>
<evidence type="ECO:0000256" key="1">
    <source>
        <dbReference type="ARBA" id="ARBA00004651"/>
    </source>
</evidence>
<organism evidence="7 8">
    <name type="scientific">Stackebrandtia nassauensis (strain DSM 44728 / CIP 108903 / NRRL B-16338 / NBRC 102104 / LLR-40K-21)</name>
    <dbReference type="NCBI Taxonomy" id="446470"/>
    <lineage>
        <taxon>Bacteria</taxon>
        <taxon>Bacillati</taxon>
        <taxon>Actinomycetota</taxon>
        <taxon>Actinomycetes</taxon>
        <taxon>Glycomycetales</taxon>
        <taxon>Glycomycetaceae</taxon>
        <taxon>Stackebrandtia</taxon>
    </lineage>
</organism>
<dbReference type="GO" id="GO:0005886">
    <property type="term" value="C:plasma membrane"/>
    <property type="evidence" value="ECO:0007669"/>
    <property type="project" value="UniProtKB-SubCell"/>
</dbReference>
<dbReference type="AlphaFoldDB" id="D3Q8E9"/>
<evidence type="ECO:0000256" key="6">
    <source>
        <dbReference type="SAM" id="Phobius"/>
    </source>
</evidence>
<comment type="subcellular location">
    <subcellularLocation>
        <location evidence="1">Cell membrane</location>
        <topology evidence="1">Multi-pass membrane protein</topology>
    </subcellularLocation>
</comment>
<keyword evidence="2" id="KW-1003">Cell membrane</keyword>
<proteinExistence type="predicted"/>
<protein>
    <submittedName>
        <fullName evidence="7">Inner-membrane translocator</fullName>
    </submittedName>
</protein>
<keyword evidence="8" id="KW-1185">Reference proteome</keyword>
<feature type="transmembrane region" description="Helical" evidence="6">
    <location>
        <begin position="254"/>
        <end position="285"/>
    </location>
</feature>
<feature type="transmembrane region" description="Helical" evidence="6">
    <location>
        <begin position="23"/>
        <end position="39"/>
    </location>
</feature>
<accession>D3Q8E9</accession>
<feature type="transmembrane region" description="Helical" evidence="6">
    <location>
        <begin position="51"/>
        <end position="73"/>
    </location>
</feature>
<keyword evidence="4 6" id="KW-1133">Transmembrane helix</keyword>
<dbReference type="STRING" id="446470.Snas_2848"/>
<name>D3Q8E9_STANL</name>
<feature type="transmembrane region" description="Helical" evidence="6">
    <location>
        <begin position="218"/>
        <end position="242"/>
    </location>
</feature>
<evidence type="ECO:0000256" key="4">
    <source>
        <dbReference type="ARBA" id="ARBA00022989"/>
    </source>
</evidence>
<evidence type="ECO:0000256" key="5">
    <source>
        <dbReference type="ARBA" id="ARBA00023136"/>
    </source>
</evidence>
<dbReference type="Pfam" id="PF02653">
    <property type="entry name" value="BPD_transp_2"/>
    <property type="match status" value="1"/>
</dbReference>
<feature type="transmembrane region" description="Helical" evidence="6">
    <location>
        <begin position="174"/>
        <end position="192"/>
    </location>
</feature>
<sequence length="337" mass="35059">MTVLEQERTTTAPGRRAFNPLRLWPLAVVAVLACVPFIVDDYTLITGNRVLSLGLLAASVALLTGTAGLPSLGQAAPYGIGAYLAYNLAELDWTFAPLQVVAAAAAGALFNAVTGPVVVRTRGVVFLMVTLAVGEIAVVAAGKWESVTNGTDGTGRIPPGELIPGEPLVDDANLYWYALGVAVVVITAMVLVQRSRGGKLLHGSRDNEMRMRASGHRVSGYLLLTYIAAGAIAGVGGSVLATTQRYVSPSDMDFSVAALILLAVVIGGAFSITGALAGVLLVIVARDLIGNHLPGQGPLLLGILFIVAVYLLPNGLAGRLGDLTRLLTRKRDREEAT</sequence>
<evidence type="ECO:0000256" key="3">
    <source>
        <dbReference type="ARBA" id="ARBA00022692"/>
    </source>
</evidence>
<dbReference type="eggNOG" id="COG4177">
    <property type="taxonomic scope" value="Bacteria"/>
</dbReference>
<dbReference type="CDD" id="cd06581">
    <property type="entry name" value="TM_PBP1_LivM_like"/>
    <property type="match status" value="1"/>
</dbReference>